<dbReference type="GO" id="GO:0030036">
    <property type="term" value="P:actin cytoskeleton organization"/>
    <property type="evidence" value="ECO:0007669"/>
    <property type="project" value="TreeGrafter"/>
</dbReference>
<dbReference type="SUPFAM" id="SSF47220">
    <property type="entry name" value="alpha-catenin/vinculin-like"/>
    <property type="match status" value="5"/>
</dbReference>
<dbReference type="Pfam" id="PF01608">
    <property type="entry name" value="I_LWEQ"/>
    <property type="match status" value="1"/>
</dbReference>
<evidence type="ECO:0000313" key="6">
    <source>
        <dbReference type="EMBL" id="CAD7222648.1"/>
    </source>
</evidence>
<evidence type="ECO:0000256" key="4">
    <source>
        <dbReference type="SAM" id="Coils"/>
    </source>
</evidence>
<dbReference type="InterPro" id="IPR014352">
    <property type="entry name" value="FERM/acyl-CoA-bd_prot_sf"/>
</dbReference>
<dbReference type="GO" id="GO:0005200">
    <property type="term" value="F:structural constituent of cytoskeleton"/>
    <property type="evidence" value="ECO:0007669"/>
    <property type="project" value="InterPro"/>
</dbReference>
<dbReference type="PROSITE" id="PS00660">
    <property type="entry name" value="FERM_1"/>
    <property type="match status" value="1"/>
</dbReference>
<keyword evidence="3" id="KW-0206">Cytoskeleton</keyword>
<dbReference type="Gene3D" id="2.30.29.30">
    <property type="entry name" value="Pleckstrin-homology domain (PH domain)/Phosphotyrosine-binding domain (PTB)"/>
    <property type="match status" value="1"/>
</dbReference>
<dbReference type="InterPro" id="IPR032425">
    <property type="entry name" value="FERM_f0"/>
</dbReference>
<dbReference type="Gene3D" id="3.10.20.90">
    <property type="entry name" value="Phosphatidylinositol 3-kinase Catalytic Subunit, Chain A, domain 1"/>
    <property type="match status" value="2"/>
</dbReference>
<keyword evidence="2" id="KW-0963">Cytoplasm</keyword>
<dbReference type="FunFam" id="1.20.1420.10:FF:000002">
    <property type="entry name" value="Talin 2"/>
    <property type="match status" value="1"/>
</dbReference>
<dbReference type="Pfam" id="PF21896">
    <property type="entry name" value="Talin_IBS2B"/>
    <property type="match status" value="4"/>
</dbReference>
<dbReference type="CDD" id="cd14473">
    <property type="entry name" value="FERM_B-lobe"/>
    <property type="match status" value="1"/>
</dbReference>
<dbReference type="FunFam" id="1.20.1410.10:FF:000001">
    <property type="entry name" value="Talin 2"/>
    <property type="match status" value="1"/>
</dbReference>
<dbReference type="SUPFAM" id="SSF47031">
    <property type="entry name" value="Second domain of FERM"/>
    <property type="match status" value="1"/>
</dbReference>
<dbReference type="InterPro" id="IPR054082">
    <property type="entry name" value="Talin_IBS2B"/>
</dbReference>
<dbReference type="Pfam" id="PF21865">
    <property type="entry name" value="TLN1-like_RS"/>
    <property type="match status" value="2"/>
</dbReference>
<organism evidence="6">
    <name type="scientific">Cyprideis torosa</name>
    <dbReference type="NCBI Taxonomy" id="163714"/>
    <lineage>
        <taxon>Eukaryota</taxon>
        <taxon>Metazoa</taxon>
        <taxon>Ecdysozoa</taxon>
        <taxon>Arthropoda</taxon>
        <taxon>Crustacea</taxon>
        <taxon>Oligostraca</taxon>
        <taxon>Ostracoda</taxon>
        <taxon>Podocopa</taxon>
        <taxon>Podocopida</taxon>
        <taxon>Cytherocopina</taxon>
        <taxon>Cytheroidea</taxon>
        <taxon>Cytherideidae</taxon>
        <taxon>Cyprideis</taxon>
    </lineage>
</organism>
<feature type="region of interest" description="Disordered" evidence="5">
    <location>
        <begin position="3061"/>
        <end position="3097"/>
    </location>
</feature>
<dbReference type="InterPro" id="IPR015224">
    <property type="entry name" value="Talin_cent"/>
</dbReference>
<protein>
    <submittedName>
        <fullName evidence="6">Uncharacterized protein</fullName>
    </submittedName>
</protein>
<dbReference type="GO" id="GO:0005856">
    <property type="term" value="C:cytoskeleton"/>
    <property type="evidence" value="ECO:0007669"/>
    <property type="project" value="UniProtKB-SubCell"/>
</dbReference>
<dbReference type="OrthoDB" id="10262320at2759"/>
<reference evidence="6" key="1">
    <citation type="submission" date="2020-11" db="EMBL/GenBank/DDBJ databases">
        <authorList>
            <person name="Tran Van P."/>
        </authorList>
    </citation>
    <scope>NUCLEOTIDE SEQUENCE</scope>
</reference>
<dbReference type="Gene3D" id="1.20.80.10">
    <property type="match status" value="1"/>
</dbReference>
<feature type="compositionally biased region" description="Low complexity" evidence="5">
    <location>
        <begin position="2973"/>
        <end position="2993"/>
    </location>
</feature>
<dbReference type="GO" id="GO:0051015">
    <property type="term" value="F:actin filament binding"/>
    <property type="evidence" value="ECO:0007669"/>
    <property type="project" value="InterPro"/>
</dbReference>
<dbReference type="Pfam" id="PF02174">
    <property type="entry name" value="IRS"/>
    <property type="match status" value="1"/>
</dbReference>
<dbReference type="GO" id="GO:0005886">
    <property type="term" value="C:plasma membrane"/>
    <property type="evidence" value="ECO:0007669"/>
    <property type="project" value="TreeGrafter"/>
</dbReference>
<dbReference type="InterPro" id="IPR000299">
    <property type="entry name" value="FERM_domain"/>
</dbReference>
<gene>
    <name evidence="6" type="ORF">CTOB1V02_LOCUS650</name>
</gene>
<comment type="subcellular location">
    <subcellularLocation>
        <location evidence="1">Cytoplasm</location>
        <location evidence="1">Cytoskeleton</location>
    </subcellularLocation>
</comment>
<evidence type="ECO:0000256" key="5">
    <source>
        <dbReference type="SAM" id="MobiDB-lite"/>
    </source>
</evidence>
<dbReference type="InterPro" id="IPR036723">
    <property type="entry name" value="Alpha-catenin/vinculin-like_sf"/>
</dbReference>
<dbReference type="Pfam" id="PF09141">
    <property type="entry name" value="Talin_middle"/>
    <property type="match status" value="1"/>
</dbReference>
<dbReference type="InterPro" id="IPR002404">
    <property type="entry name" value="IRS_PTB"/>
</dbReference>
<feature type="compositionally biased region" description="Pro residues" evidence="5">
    <location>
        <begin position="2887"/>
        <end position="2898"/>
    </location>
</feature>
<dbReference type="Pfam" id="PF08913">
    <property type="entry name" value="VBS"/>
    <property type="match status" value="1"/>
</dbReference>
<dbReference type="CDD" id="cd12150">
    <property type="entry name" value="talin-RS"/>
    <property type="match status" value="1"/>
</dbReference>
<dbReference type="InterPro" id="IPR015009">
    <property type="entry name" value="Vinculin-bd_dom"/>
</dbReference>
<dbReference type="InterPro" id="IPR049108">
    <property type="entry name" value="Talin_R4"/>
</dbReference>
<dbReference type="GO" id="GO:0009887">
    <property type="term" value="P:animal organ morphogenesis"/>
    <property type="evidence" value="ECO:0007669"/>
    <property type="project" value="UniProtKB-ARBA"/>
</dbReference>
<dbReference type="SMART" id="SM00295">
    <property type="entry name" value="B41"/>
    <property type="match status" value="1"/>
</dbReference>
<feature type="region of interest" description="Disordered" evidence="5">
    <location>
        <begin position="2949"/>
        <end position="3020"/>
    </location>
</feature>
<feature type="compositionally biased region" description="Low complexity" evidence="5">
    <location>
        <begin position="2905"/>
        <end position="2919"/>
    </location>
</feature>
<dbReference type="SUPFAM" id="SSF109880">
    <property type="entry name" value="A middle domain of Talin 1"/>
    <property type="match status" value="1"/>
</dbReference>
<dbReference type="GO" id="GO:0001726">
    <property type="term" value="C:ruffle"/>
    <property type="evidence" value="ECO:0007669"/>
    <property type="project" value="InterPro"/>
</dbReference>
<dbReference type="Pfam" id="PF25177">
    <property type="entry name" value="Talin_VBS2"/>
    <property type="match status" value="2"/>
</dbReference>
<dbReference type="InterPro" id="IPR057346">
    <property type="entry name" value="Talin1/2_VBS2"/>
</dbReference>
<dbReference type="InterPro" id="IPR037438">
    <property type="entry name" value="Talin1/2-RS"/>
</dbReference>
<dbReference type="InterPro" id="IPR019748">
    <property type="entry name" value="FERM_central"/>
</dbReference>
<dbReference type="SUPFAM" id="SSF109885">
    <property type="entry name" value="I/LWEQ domain"/>
    <property type="match status" value="5"/>
</dbReference>
<dbReference type="SUPFAM" id="SSF50729">
    <property type="entry name" value="PH domain-like"/>
    <property type="match status" value="1"/>
</dbReference>
<dbReference type="InterPro" id="IPR019749">
    <property type="entry name" value="Band_41_domain"/>
</dbReference>
<evidence type="ECO:0000256" key="3">
    <source>
        <dbReference type="ARBA" id="ARBA00023212"/>
    </source>
</evidence>
<feature type="region of interest" description="Disordered" evidence="5">
    <location>
        <begin position="2862"/>
        <end position="2935"/>
    </location>
</feature>
<feature type="compositionally biased region" description="Basic and acidic residues" evidence="5">
    <location>
        <begin position="3069"/>
        <end position="3080"/>
    </location>
</feature>
<dbReference type="GO" id="GO:0005925">
    <property type="term" value="C:focal adhesion"/>
    <property type="evidence" value="ECO:0007669"/>
    <property type="project" value="InterPro"/>
</dbReference>
<dbReference type="InterPro" id="IPR002558">
    <property type="entry name" value="ILWEQ_dom"/>
</dbReference>
<dbReference type="PROSITE" id="PS50945">
    <property type="entry name" value="I_LWEQ"/>
    <property type="match status" value="1"/>
</dbReference>
<feature type="compositionally biased region" description="Low complexity" evidence="5">
    <location>
        <begin position="3081"/>
        <end position="3097"/>
    </location>
</feature>
<dbReference type="Gene3D" id="1.20.120.230">
    <property type="entry name" value="Alpha-catenin/vinculin-like"/>
    <property type="match status" value="7"/>
</dbReference>
<proteinExistence type="predicted"/>
<dbReference type="InterPro" id="IPR011993">
    <property type="entry name" value="PH-like_dom_sf"/>
</dbReference>
<dbReference type="InterPro" id="IPR035964">
    <property type="entry name" value="I/LWEQ_dom_sf"/>
</dbReference>
<dbReference type="SMART" id="SM00307">
    <property type="entry name" value="ILWEQ"/>
    <property type="match status" value="1"/>
</dbReference>
<dbReference type="Pfam" id="PF16511">
    <property type="entry name" value="FERM_f0"/>
    <property type="match status" value="1"/>
</dbReference>
<dbReference type="PANTHER" id="PTHR19981:SF1">
    <property type="entry name" value="RHEA, ISOFORM B"/>
    <property type="match status" value="1"/>
</dbReference>
<evidence type="ECO:0000256" key="1">
    <source>
        <dbReference type="ARBA" id="ARBA00004245"/>
    </source>
</evidence>
<dbReference type="PROSITE" id="PS50057">
    <property type="entry name" value="FERM_3"/>
    <property type="match status" value="1"/>
</dbReference>
<dbReference type="GO" id="GO:0098609">
    <property type="term" value="P:cell-cell adhesion"/>
    <property type="evidence" value="ECO:0007669"/>
    <property type="project" value="TreeGrafter"/>
</dbReference>
<dbReference type="Gene3D" id="1.20.1410.10">
    <property type="entry name" value="I/LWEQ domain"/>
    <property type="match status" value="1"/>
</dbReference>
<dbReference type="PANTHER" id="PTHR19981">
    <property type="entry name" value="TALIN"/>
    <property type="match status" value="1"/>
</dbReference>
<dbReference type="CDD" id="cd10569">
    <property type="entry name" value="FERM_C_Talin"/>
    <property type="match status" value="1"/>
</dbReference>
<evidence type="ECO:0000256" key="2">
    <source>
        <dbReference type="ARBA" id="ARBA00022490"/>
    </source>
</evidence>
<dbReference type="SMART" id="SM01244">
    <property type="entry name" value="IRS"/>
    <property type="match status" value="1"/>
</dbReference>
<feature type="coiled-coil region" evidence="4">
    <location>
        <begin position="2745"/>
        <end position="2815"/>
    </location>
</feature>
<dbReference type="InterPro" id="IPR035963">
    <property type="entry name" value="FERM_2"/>
</dbReference>
<dbReference type="PROSITE" id="PS00661">
    <property type="entry name" value="FERM_2"/>
    <property type="match status" value="1"/>
</dbReference>
<feature type="region of interest" description="Disordered" evidence="5">
    <location>
        <begin position="990"/>
        <end position="1020"/>
    </location>
</feature>
<feature type="compositionally biased region" description="Polar residues" evidence="5">
    <location>
        <begin position="2874"/>
        <end position="2886"/>
    </location>
</feature>
<sequence>MQGLKPCKVETGRCSNSSSFLLSPINKREKVVIAGAELVLVARESHILLRIGPGLSPQSRPRQMGLGKGRNWLAPPPVCPGEKFWSPYRASVSPSRPKMAITLKIQIEEANCTKSMKFDPRMFVEDATKLVWEKLGDIPYLRKEDGFGLLLASTEEDRAFWMEPSKTLEYYMVKDGDTLKFRSKMRKLRVRTMENHEKVIQVDDTQPVANLMVVICSQMGIKGVHDEYSLVREKELEENENKPPPSYNFGTLTLRKRRDKDGDIIDPKMEQLKRKLKTDDEVPWVDHSKTLDEQGIGKDETLLLRRKFFVSDKNIDANDPVQLGLLYAQCKKTILDGTHPVTQALAVQLAGYQCQVEMGEWNPKQHENKSYDTCLPREFMKMKGMGKRISDAHREHKDMDQRTAQRHYVSCCRSLPTYGVTFFLVKEKMPKKQKLVPRLLGITKDSILRLDAKTKEIIKTYPLTKVKRWGNTSKTFTLDFGDYQDQYYSVQTNEGEHISQLISGYIDIILKKKQSKDYLGVDGDEGSTVLEDTVSPSRATYFHPQTIEQGTKFSLESIAKPAVLRGPNAEHPYGTGHVDLGSPKPLDVTGDSRLGYGPPLSDRKPYVENGFDEERMVSHRLQIQEMMRRAENELDASVDVPDLGTDAASKKYRMMTLNTHKQNISSQLAAMNAATAQVVTLSGVEEVDNTALAAAVSTITSNVPQMAREVKRMVTLMEDPRKGEDLIAATRQLCNAFSDLLSAAEPEQREHQQSLLTAASRVGEATHNLLASIEEEDVVDKEVQDILLGLAKAVATATAALVLKAKNVASQADDPELSNRIINAATHCALSTSQLVASAKAVAPTIHSPACQEQLIQAAQGSARGVEGVVAACQDFDKDERLIADLGGAANDKIDVHSLPSRYGCRERAKQTLQEQSVDTIMAVSDKILRSDDSKDMVKQARVLAEATAQLIKAIKGEAEQQSDSDLQKRLLAAAKVLADATTKMVEAAKACASSPEDPEQRTALRQPPRRPSTRPSQPKQLIQAAQGSARGVEGVVAACQDFDKDERLIADLGGAANDVSRALNELLNYVKYGCRERAKQTLQEQSVDTIMAVSDKILRSDDSKDMVKQARVLAEATAQLIKAIKGEAEQQSDSDLQKRLLAAAKVLADATTKMVEAAKACASSPEDPEQRTALRQAAENLRNATSAAASNALKKKMIKRLENAAKHAASATTQTINAAQSAGNYNTNAASQTILMEECRETASHIPRLIQSVRESSSQAENASAQLTLIDASQHFLPSAEKMMSATKAVLPTIDDQASHLQLQNNARQMSSALNDLRSAVTRAMEACGGSLELDAALDILRAIDQELIEVEQAAYRGNLKPLPGETQETAAAAMNSASKSASASITQMLSAISQGDEHYTGQAARETAGAMRDFADSVRGVAATTTEKDVHKKVFVEAHQVLRSSIAMIEEAKRAINEGPSGPAHGTLNRAARNVTSSLTRTVNALPGLKGLDEIIQRVDSQFSETVHITKFPSSPKSYAELQAELADAAASLNDASSEVVDRAPYPSQLLIAAKTLQADHDRLARVGLELAGAGAGETQSKVVAALKTVSRHCSKLLIAAKTTASDPNAPNVKGNLAAAARAVTDAINSLLDTCSSSAPGQQSCENAVRNIQSMRHLLDHPTEPINDMNYFGCLDAIMGRSKSLGDSMTGIANHAKQGNIPAFDNSVGHMSDAICGLIEAAAQSAYLVGVSDPSSVKGTKGILDLHAVQRAAEAIRTACDTLRSSDTATKDQALAAATTIAKHTSTLCSLSRTASNQTKNPVAKTHFVEAAKTVASATTELVQDIKALESNFTESNRRRCAESTLPLLEAVDNLCAYASSAEFASVPAKVTQKARAAQEPITSAGRNIISSSCAMISAAKQLAVCPKDPPTWQAMATYSKSVSDSIKSLAASVRDRAPGQSECDAAIDAISAAVQELDQASIAAISQNLTPRRDNTIKGFNDIMKEASLEILRSVEGVRQSAKFEAEKLGHNITMFANYFQPLANASIGSASNMAPTSKQQTGMLDQTKTVAVYARQLIYAAKEAGGNPKATQVHADIDESCDSVKDAVQDLLQTLEQASTEAGIVTGLVEMLKTSMNKVDKEAGAVEVGSGPGSFVDHQTRMVNAAKEIAKTAQDMVSKSTAHPHELGSLGGRLSHFYMQLADETKGAVASTTSVEVANCIRRTVHDLGGSCVDLVRAGGAVQMAPADSFAQRDIADAAKQVSEKVSNVLAALQAGSRGTQACINAAMTVQGIIGDLDTTIMFATAGTLNPERDDDVFAEHREGILKTAKALVEDTKTLVTGAASSQEQLAVAAQNAVQTISQLVEVVKLGAASLGSHNPEAQVMLINAVKDVASALGDLIQSTKTAAGKHINDPAMVALKDSAKVMVTNVTSLLKTVKAVEDEHSRGTRALESTIEAIAQEIRAFDTMEIPVKQATPEELIRSTKPITLSTAKAVAAGNSCHQDDVIQAANMGRKAICDMLAACKGATLSAEDQHAKKKALSSGRECAVKYRALLEVVLGILQRPTHEAKRDLPGISRGIAQCVTEIVSAAEALKGSDWVDPNDPTVIAENELLGAAASIDAAARKLAQLRPRKGPKEADETMNFDQMILEAAKSIAAATSALVKAASSAQRELIEQGKMSRHPQYASEDGQWSEGLVSAARMVAAATHSLCEAANALVQGHSTEEKLIAAAKQVAASTAQLLVACKVKADPTSRSMQKLQDAGNAVKKATDNLVRAAQQAIDQEEERQMTINTKMVGGIAQEINARSEMLRLEKELDDARRTLATIRKAKYRGAPGEDGSYSDWDGYDSSQEMASAAFGQSSSIYNQSGSLNLSAAMSPSVGAGPGTPSFTSHAPTQATGPSPPPPPPPPPKRTSSALSTPRSPTGFSSSGPTPFAPSQEEGVVTASTPTSVAAATRLLQMSVTGQPSPIPHEDVTYSTVTGPGYMTSSTSYSYSTQPQTPTSASPSVLGSRPTFNASPRPFGRPSPANGGVFRSNGAAVQLVAPPSPTLERKMSGSGIETPHLSVTKNISKFEQTATSSDEDLSRSARIERTVKTTTKMSKSSWSSAVQR</sequence>
<dbReference type="InterPro" id="IPR054060">
    <property type="entry name" value="TLN1-like_RS"/>
</dbReference>
<dbReference type="Pfam" id="PF21692">
    <property type="entry name" value="Talin_R4"/>
    <property type="match status" value="1"/>
</dbReference>
<dbReference type="Gene3D" id="1.20.1420.10">
    <property type="entry name" value="Talin, central domain"/>
    <property type="match status" value="7"/>
</dbReference>
<dbReference type="GO" id="GO:0048731">
    <property type="term" value="P:system development"/>
    <property type="evidence" value="ECO:0007669"/>
    <property type="project" value="UniProtKB-ARBA"/>
</dbReference>
<dbReference type="GO" id="GO:0005737">
    <property type="term" value="C:cytoplasm"/>
    <property type="evidence" value="ECO:0007669"/>
    <property type="project" value="TreeGrafter"/>
</dbReference>
<name>A0A7R8W0W6_9CRUS</name>
<dbReference type="GO" id="GO:0005178">
    <property type="term" value="F:integrin binding"/>
    <property type="evidence" value="ECO:0007669"/>
    <property type="project" value="TreeGrafter"/>
</dbReference>
<dbReference type="FunFam" id="2.30.29.30:FF:000028">
    <property type="entry name" value="Talin 2"/>
    <property type="match status" value="1"/>
</dbReference>
<dbReference type="CDD" id="cd17090">
    <property type="entry name" value="FERM_F1_TLN"/>
    <property type="match status" value="1"/>
</dbReference>
<dbReference type="EMBL" id="OB660086">
    <property type="protein sequence ID" value="CAD7222648.1"/>
    <property type="molecule type" value="Genomic_DNA"/>
</dbReference>
<dbReference type="InterPro" id="IPR036476">
    <property type="entry name" value="Talin_cent_sf"/>
</dbReference>
<keyword evidence="4" id="KW-0175">Coiled coil</keyword>
<accession>A0A7R8W0W6</accession>
<dbReference type="InterPro" id="IPR019747">
    <property type="entry name" value="FERM_CS"/>
</dbReference>